<dbReference type="Pfam" id="PF07454">
    <property type="entry name" value="SpoIIP"/>
    <property type="match status" value="1"/>
</dbReference>
<dbReference type="InterPro" id="IPR010897">
    <property type="entry name" value="Spore_II_P"/>
</dbReference>
<evidence type="ECO:0000313" key="4">
    <source>
        <dbReference type="Proteomes" id="UP000622860"/>
    </source>
</evidence>
<reference evidence="3" key="2">
    <citation type="submission" date="2020-09" db="EMBL/GenBank/DDBJ databases">
        <authorList>
            <person name="Sun Q."/>
            <person name="Zhou Y."/>
        </authorList>
    </citation>
    <scope>NUCLEOTIDE SEQUENCE</scope>
    <source>
        <strain evidence="3">CGMCC 1.12754</strain>
    </source>
</reference>
<comment type="caution">
    <text evidence="3">The sequence shown here is derived from an EMBL/GenBank/DDBJ whole genome shotgun (WGS) entry which is preliminary data.</text>
</comment>
<name>A0A917H059_9BACI</name>
<dbReference type="SUPFAM" id="SSF53187">
    <property type="entry name" value="Zn-dependent exopeptidases"/>
    <property type="match status" value="1"/>
</dbReference>
<evidence type="ECO:0000256" key="1">
    <source>
        <dbReference type="SAM" id="MobiDB-lite"/>
    </source>
</evidence>
<keyword evidence="2" id="KW-1133">Transmembrane helix</keyword>
<gene>
    <name evidence="3" type="primary">spoIIP</name>
    <name evidence="3" type="ORF">GCM10011398_03310</name>
</gene>
<sequence length="393" mass="43871">MVYKNDNKNTNRIVNRLYKKGGIYLISVIILFVVIGILTTVSPAYRFSSHAITEWTSEINGSTFLHLLGMENRAFQEAFPEDEKLPNLSSTLFHLATNIKPNDPTSLLGNELPGFALFGTKIVVAGEGTDYTNLPVESSPPLEETLKDREAVVDEPEDIEKKDNGNKKGTPSTGEKDVVFIYNTHNTESFMPHLPDVTDPNLAYDKKVNITRVSDRLAKGLEANGIGTNVDHTDIMNILNKKNWKYPKAYAASRPVVQEAISSNKDYQYIFDIHRDAIAREKTTAEIDGKTYGRIVIVIGEEYANEKNLALATKLHKMIEKKYPGLSRGVVTRGGLGNNGVYNQDLTENALLFEFGGVYNKLEELYRSADALADVFSDFYWDAEKVNADSEEG</sequence>
<evidence type="ECO:0000313" key="3">
    <source>
        <dbReference type="EMBL" id="GGG63235.1"/>
    </source>
</evidence>
<organism evidence="3 4">
    <name type="scientific">Virgibacillus oceani</name>
    <dbReference type="NCBI Taxonomy" id="1479511"/>
    <lineage>
        <taxon>Bacteria</taxon>
        <taxon>Bacillati</taxon>
        <taxon>Bacillota</taxon>
        <taxon>Bacilli</taxon>
        <taxon>Bacillales</taxon>
        <taxon>Bacillaceae</taxon>
        <taxon>Virgibacillus</taxon>
    </lineage>
</organism>
<dbReference type="Proteomes" id="UP000622860">
    <property type="component" value="Unassembled WGS sequence"/>
</dbReference>
<reference evidence="3" key="1">
    <citation type="journal article" date="2014" name="Int. J. Syst. Evol. Microbiol.">
        <title>Complete genome sequence of Corynebacterium casei LMG S-19264T (=DSM 44701T), isolated from a smear-ripened cheese.</title>
        <authorList>
            <consortium name="US DOE Joint Genome Institute (JGI-PGF)"/>
            <person name="Walter F."/>
            <person name="Albersmeier A."/>
            <person name="Kalinowski J."/>
            <person name="Ruckert C."/>
        </authorList>
    </citation>
    <scope>NUCLEOTIDE SEQUENCE</scope>
    <source>
        <strain evidence="3">CGMCC 1.12754</strain>
    </source>
</reference>
<keyword evidence="2" id="KW-0472">Membrane</keyword>
<protein>
    <submittedName>
        <fullName evidence="3">Stage II sporulation protein P</fullName>
    </submittedName>
</protein>
<dbReference type="NCBIfam" id="TIGR02867">
    <property type="entry name" value="spore_II_P"/>
    <property type="match status" value="1"/>
</dbReference>
<dbReference type="RefSeq" id="WP_188453605.1">
    <property type="nucleotide sequence ID" value="NZ_BMFR01000001.1"/>
</dbReference>
<dbReference type="AlphaFoldDB" id="A0A917H059"/>
<feature type="region of interest" description="Disordered" evidence="1">
    <location>
        <begin position="133"/>
        <end position="175"/>
    </location>
</feature>
<proteinExistence type="predicted"/>
<keyword evidence="2" id="KW-0812">Transmembrane</keyword>
<accession>A0A917H059</accession>
<evidence type="ECO:0000256" key="2">
    <source>
        <dbReference type="SAM" id="Phobius"/>
    </source>
</evidence>
<dbReference type="EMBL" id="BMFR01000001">
    <property type="protein sequence ID" value="GGG63235.1"/>
    <property type="molecule type" value="Genomic_DNA"/>
</dbReference>
<keyword evidence="4" id="KW-1185">Reference proteome</keyword>
<feature type="transmembrane region" description="Helical" evidence="2">
    <location>
        <begin position="21"/>
        <end position="41"/>
    </location>
</feature>